<dbReference type="PROSITE" id="PS50830">
    <property type="entry name" value="TNASE_3"/>
    <property type="match status" value="1"/>
</dbReference>
<feature type="chain" id="PRO_5046047918" evidence="5">
    <location>
        <begin position="24"/>
        <end position="290"/>
    </location>
</feature>
<keyword evidence="5" id="KW-0732">Signal</keyword>
<feature type="compositionally biased region" description="Low complexity" evidence="4">
    <location>
        <begin position="29"/>
        <end position="40"/>
    </location>
</feature>
<feature type="signal peptide" evidence="5">
    <location>
        <begin position="1"/>
        <end position="23"/>
    </location>
</feature>
<keyword evidence="1" id="KW-0540">Nuclease</keyword>
<dbReference type="SMART" id="SM00318">
    <property type="entry name" value="SNc"/>
    <property type="match status" value="1"/>
</dbReference>
<dbReference type="PANTHER" id="PTHR12302:SF3">
    <property type="entry name" value="SERINE_THREONINE-PROTEIN KINASE 31"/>
    <property type="match status" value="1"/>
</dbReference>
<feature type="compositionally biased region" description="Basic and acidic residues" evidence="4">
    <location>
        <begin position="271"/>
        <end position="284"/>
    </location>
</feature>
<reference evidence="8" key="1">
    <citation type="journal article" date="2019" name="Int. J. Syst. Evol. Microbiol.">
        <title>The Global Catalogue of Microorganisms (GCM) 10K type strain sequencing project: providing services to taxonomists for standard genome sequencing and annotation.</title>
        <authorList>
            <consortium name="The Broad Institute Genomics Platform"/>
            <consortium name="The Broad Institute Genome Sequencing Center for Infectious Disease"/>
            <person name="Wu L."/>
            <person name="Ma J."/>
        </authorList>
    </citation>
    <scope>NUCLEOTIDE SEQUENCE [LARGE SCALE GENOMIC DNA]</scope>
    <source>
        <strain evidence="8">TISTR 1858</strain>
    </source>
</reference>
<evidence type="ECO:0000256" key="5">
    <source>
        <dbReference type="SAM" id="SignalP"/>
    </source>
</evidence>
<dbReference type="PANTHER" id="PTHR12302">
    <property type="entry name" value="EBNA2 BINDING PROTEIN P100"/>
    <property type="match status" value="1"/>
</dbReference>
<dbReference type="PROSITE" id="PS01123">
    <property type="entry name" value="TNASE_1"/>
    <property type="match status" value="1"/>
</dbReference>
<protein>
    <submittedName>
        <fullName evidence="7">Thermonuclease family protein</fullName>
    </submittedName>
</protein>
<feature type="region of interest" description="Disordered" evidence="4">
    <location>
        <begin position="227"/>
        <end position="290"/>
    </location>
</feature>
<dbReference type="InterPro" id="IPR002071">
    <property type="entry name" value="Thermonucl_AS"/>
</dbReference>
<evidence type="ECO:0000313" key="7">
    <source>
        <dbReference type="EMBL" id="MFD2628499.1"/>
    </source>
</evidence>
<evidence type="ECO:0000256" key="3">
    <source>
        <dbReference type="ARBA" id="ARBA00022801"/>
    </source>
</evidence>
<keyword evidence="8" id="KW-1185">Reference proteome</keyword>
<feature type="region of interest" description="Disordered" evidence="4">
    <location>
        <begin position="26"/>
        <end position="75"/>
    </location>
</feature>
<evidence type="ECO:0000256" key="2">
    <source>
        <dbReference type="ARBA" id="ARBA00022759"/>
    </source>
</evidence>
<dbReference type="EMBL" id="JBHUMX010000014">
    <property type="protein sequence ID" value="MFD2628499.1"/>
    <property type="molecule type" value="Genomic_DNA"/>
</dbReference>
<evidence type="ECO:0000259" key="6">
    <source>
        <dbReference type="PROSITE" id="PS50830"/>
    </source>
</evidence>
<feature type="domain" description="TNase-like" evidence="6">
    <location>
        <begin position="80"/>
        <end position="206"/>
    </location>
</feature>
<dbReference type="InterPro" id="IPR016071">
    <property type="entry name" value="Staphylococal_nuclease_OB-fold"/>
</dbReference>
<organism evidence="7 8">
    <name type="scientific">Oceanobacillus kapialis</name>
    <dbReference type="NCBI Taxonomy" id="481353"/>
    <lineage>
        <taxon>Bacteria</taxon>
        <taxon>Bacillati</taxon>
        <taxon>Bacillota</taxon>
        <taxon>Bacilli</taxon>
        <taxon>Bacillales</taxon>
        <taxon>Bacillaceae</taxon>
        <taxon>Oceanobacillus</taxon>
    </lineage>
</organism>
<sequence length="290" mass="32593">MKKYRFIKRTIIAILITTLIVGCGTMEDTGTNATTPTETKTAIKEERNTSQHDQVKVEKDEKSESDPQNESKKLGDMVEVTRVVDGDTVNVLYNGKEETVRLLLVDTPETKHPSKPVQPFGPDASSFAKEILAGNQVQLEFDGPKRDKYDRLLAYLWIDGVTFNQMLLEQGLARLAYVYDPPYTHFEAYMKAQNRAKNSETGIWSKEGYVTDEGFYYQDDEEKAVHKAEPKAEEASNDLSYDPEGPDRDCGDFDSQQQAQTFYEAAGGPDSDPHRLDGNDRDGVVCESLP</sequence>
<dbReference type="Proteomes" id="UP001597451">
    <property type="component" value="Unassembled WGS sequence"/>
</dbReference>
<dbReference type="Gene3D" id="2.40.50.90">
    <property type="match status" value="1"/>
</dbReference>
<dbReference type="CDD" id="cd00175">
    <property type="entry name" value="SNc"/>
    <property type="match status" value="1"/>
</dbReference>
<keyword evidence="3" id="KW-0378">Hydrolase</keyword>
<keyword evidence="2" id="KW-0255">Endonuclease</keyword>
<dbReference type="Pfam" id="PF00565">
    <property type="entry name" value="SNase"/>
    <property type="match status" value="1"/>
</dbReference>
<dbReference type="RefSeq" id="WP_379561213.1">
    <property type="nucleotide sequence ID" value="NZ_CP085256.1"/>
</dbReference>
<dbReference type="PROSITE" id="PS51257">
    <property type="entry name" value="PROKAR_LIPOPROTEIN"/>
    <property type="match status" value="1"/>
</dbReference>
<name>A0ABW5PYP5_9BACI</name>
<dbReference type="SUPFAM" id="SSF50199">
    <property type="entry name" value="Staphylococcal nuclease"/>
    <property type="match status" value="1"/>
</dbReference>
<gene>
    <name evidence="7" type="ORF">ACFSUN_06825</name>
</gene>
<evidence type="ECO:0000256" key="4">
    <source>
        <dbReference type="SAM" id="MobiDB-lite"/>
    </source>
</evidence>
<proteinExistence type="predicted"/>
<comment type="caution">
    <text evidence="7">The sequence shown here is derived from an EMBL/GenBank/DDBJ whole genome shotgun (WGS) entry which is preliminary data.</text>
</comment>
<dbReference type="InterPro" id="IPR035437">
    <property type="entry name" value="SNase_OB-fold_sf"/>
</dbReference>
<accession>A0ABW5PYP5</accession>
<evidence type="ECO:0000313" key="8">
    <source>
        <dbReference type="Proteomes" id="UP001597451"/>
    </source>
</evidence>
<feature type="compositionally biased region" description="Basic and acidic residues" evidence="4">
    <location>
        <begin position="41"/>
        <end position="75"/>
    </location>
</feature>
<evidence type="ECO:0000256" key="1">
    <source>
        <dbReference type="ARBA" id="ARBA00022722"/>
    </source>
</evidence>